<dbReference type="Pfam" id="PF01345">
    <property type="entry name" value="DUF11"/>
    <property type="match status" value="1"/>
</dbReference>
<protein>
    <submittedName>
        <fullName evidence="3">Conserved repeat domain-containing protein</fullName>
    </submittedName>
</protein>
<dbReference type="Proteomes" id="UP000199306">
    <property type="component" value="Unassembled WGS sequence"/>
</dbReference>
<dbReference type="InterPro" id="IPR001434">
    <property type="entry name" value="OmcB-like_DUF11"/>
</dbReference>
<keyword evidence="4" id="KW-1185">Reference proteome</keyword>
<evidence type="ECO:0000256" key="1">
    <source>
        <dbReference type="SAM" id="SignalP"/>
    </source>
</evidence>
<dbReference type="NCBIfam" id="TIGR01451">
    <property type="entry name" value="B_ant_repeat"/>
    <property type="match status" value="1"/>
</dbReference>
<sequence length="768" mass="77578">MLMKKITNSLYVLLFFFCSISSILAQTQTLEDNKICMDPIVGTGVFINGSNTGLCVGCTTADGANTVDGDLSNYSTLTTGISLLGGGSAISVKDPNQYYPGGNQVGFVISPQGGLLNASVLGSLQIRTYRNGVLQETSSTSGSPVLAAGLLGGSNGKAILSFTTTAGKDFDEVQLYAASTLGALSSIRVYYAFEGPSSCAQDCASPLTTGYTASKLSPSGLLCVGSTASNEANLVNASLTDNANISLLLGLGCSGYMQVLNSSTQIAAGTEAGFVIESGSGLLNLTLLGGLSIQTLNSSGGVVENVSSSSLLGVGLLPGSTTKYRLGFKTTQPFYGVRITSSSLAGVASNLNIYYAYIETDADNDGIADCLDKCPGGNDLLDADGDGIPNSCDNNQINISVSKTATPSSGAVALNTNVTFAVKVQNNSTVAPTGLKIKDLLPAGLTFVSKTVPTGTFYDETTGIWNIGSALTGGVTSSLTLTIVAKAASTGVLFNSATVNASNETNLGAINTASACVSVPEKLCPGDSLKLHAPTGYTSFFWYNNGVLIPGATDSTYTVKAAGSYTVSASSASSCPSGNCCPVIVEMNTPPAPVRTNVSVCAGTPATLTASGGVTYLWSTGETTSSISVTPSFNTIYTVTKVTAEGCSVTDTVGVTANPAPSLAGAVSICSDNGTPSNPGDDTFTFTLNPSGGSGTTYTITGSVTGGPIAYGSVSSAFGPYSIAAGAKTINIVDANGCALNNVSITPPSTCSSCQPDICIPITVTRIH</sequence>
<dbReference type="SUPFAM" id="SSF103647">
    <property type="entry name" value="TSP type-3 repeat"/>
    <property type="match status" value="1"/>
</dbReference>
<feature type="signal peptide" evidence="1">
    <location>
        <begin position="1"/>
        <end position="25"/>
    </location>
</feature>
<dbReference type="Gene3D" id="4.10.1080.10">
    <property type="entry name" value="TSP type-3 repeat"/>
    <property type="match status" value="1"/>
</dbReference>
<dbReference type="EMBL" id="FOXH01000002">
    <property type="protein sequence ID" value="SFP33651.1"/>
    <property type="molecule type" value="Genomic_DNA"/>
</dbReference>
<accession>A0A1I5PJD1</accession>
<evidence type="ECO:0000259" key="2">
    <source>
        <dbReference type="Pfam" id="PF01345"/>
    </source>
</evidence>
<dbReference type="InterPro" id="IPR028974">
    <property type="entry name" value="TSP_type-3_rpt"/>
</dbReference>
<dbReference type="AlphaFoldDB" id="A0A1I5PJD1"/>
<organism evidence="3 4">
    <name type="scientific">Pseudarcicella hirudinis</name>
    <dbReference type="NCBI Taxonomy" id="1079859"/>
    <lineage>
        <taxon>Bacteria</taxon>
        <taxon>Pseudomonadati</taxon>
        <taxon>Bacteroidota</taxon>
        <taxon>Cytophagia</taxon>
        <taxon>Cytophagales</taxon>
        <taxon>Flectobacillaceae</taxon>
        <taxon>Pseudarcicella</taxon>
    </lineage>
</organism>
<dbReference type="OrthoDB" id="2582440at2"/>
<dbReference type="InterPro" id="IPR047589">
    <property type="entry name" value="DUF11_rpt"/>
</dbReference>
<proteinExistence type="predicted"/>
<evidence type="ECO:0000313" key="4">
    <source>
        <dbReference type="Proteomes" id="UP000199306"/>
    </source>
</evidence>
<dbReference type="InterPro" id="IPR013783">
    <property type="entry name" value="Ig-like_fold"/>
</dbReference>
<dbReference type="STRING" id="1079859.SAMN04515674_102489"/>
<feature type="chain" id="PRO_5011464973" evidence="1">
    <location>
        <begin position="26"/>
        <end position="768"/>
    </location>
</feature>
<dbReference type="GO" id="GO:0005509">
    <property type="term" value="F:calcium ion binding"/>
    <property type="evidence" value="ECO:0007669"/>
    <property type="project" value="InterPro"/>
</dbReference>
<evidence type="ECO:0000313" key="3">
    <source>
        <dbReference type="EMBL" id="SFP33651.1"/>
    </source>
</evidence>
<keyword evidence="1" id="KW-0732">Signal</keyword>
<name>A0A1I5PJD1_9BACT</name>
<gene>
    <name evidence="3" type="ORF">SAMN04515674_102489</name>
</gene>
<reference evidence="3 4" key="1">
    <citation type="submission" date="2016-10" db="EMBL/GenBank/DDBJ databases">
        <authorList>
            <person name="de Groot N.N."/>
        </authorList>
    </citation>
    <scope>NUCLEOTIDE SEQUENCE [LARGE SCALE GENOMIC DNA]</scope>
    <source>
        <strain evidence="4">E92,LMG 26720,CCM 7988</strain>
    </source>
</reference>
<feature type="domain" description="DUF11" evidence="2">
    <location>
        <begin position="399"/>
        <end position="514"/>
    </location>
</feature>
<dbReference type="Gene3D" id="2.60.40.10">
    <property type="entry name" value="Immunoglobulins"/>
    <property type="match status" value="1"/>
</dbReference>